<feature type="transmembrane region" description="Helical" evidence="5">
    <location>
        <begin position="21"/>
        <end position="41"/>
    </location>
</feature>
<protein>
    <recommendedName>
        <fullName evidence="7">Prenyltransferase</fullName>
    </recommendedName>
</protein>
<dbReference type="GO" id="GO:0016765">
    <property type="term" value="F:transferase activity, transferring alkyl or aryl (other than methyl) groups"/>
    <property type="evidence" value="ECO:0007669"/>
    <property type="project" value="InterPro"/>
</dbReference>
<feature type="transmembrane region" description="Helical" evidence="5">
    <location>
        <begin position="220"/>
        <end position="238"/>
    </location>
</feature>
<dbReference type="Proteomes" id="UP000886069">
    <property type="component" value="Unassembled WGS sequence"/>
</dbReference>
<proteinExistence type="predicted"/>
<dbReference type="InterPro" id="IPR050475">
    <property type="entry name" value="Prenyltransferase_related"/>
</dbReference>
<comment type="caution">
    <text evidence="6">The sequence shown here is derived from an EMBL/GenBank/DDBJ whole genome shotgun (WGS) entry which is preliminary data.</text>
</comment>
<dbReference type="Gene3D" id="1.10.357.140">
    <property type="entry name" value="UbiA prenyltransferase"/>
    <property type="match status" value="1"/>
</dbReference>
<feature type="transmembrane region" description="Helical" evidence="5">
    <location>
        <begin position="87"/>
        <end position="108"/>
    </location>
</feature>
<evidence type="ECO:0000256" key="4">
    <source>
        <dbReference type="ARBA" id="ARBA00023136"/>
    </source>
</evidence>
<name>A0A7V2F3W2_UNCEI</name>
<evidence type="ECO:0008006" key="7">
    <source>
        <dbReference type="Google" id="ProtNLM"/>
    </source>
</evidence>
<dbReference type="Pfam" id="PF01040">
    <property type="entry name" value="UbiA"/>
    <property type="match status" value="1"/>
</dbReference>
<dbReference type="InterPro" id="IPR044878">
    <property type="entry name" value="UbiA_sf"/>
</dbReference>
<dbReference type="EMBL" id="DSEC01000564">
    <property type="protein sequence ID" value="HER44345.1"/>
    <property type="molecule type" value="Genomic_DNA"/>
</dbReference>
<evidence type="ECO:0000256" key="5">
    <source>
        <dbReference type="SAM" id="Phobius"/>
    </source>
</evidence>
<feature type="transmembrane region" description="Helical" evidence="5">
    <location>
        <begin position="114"/>
        <end position="137"/>
    </location>
</feature>
<feature type="transmembrane region" description="Helical" evidence="5">
    <location>
        <begin position="279"/>
        <end position="301"/>
    </location>
</feature>
<evidence type="ECO:0000256" key="2">
    <source>
        <dbReference type="ARBA" id="ARBA00022692"/>
    </source>
</evidence>
<keyword evidence="3 5" id="KW-1133">Transmembrane helix</keyword>
<evidence type="ECO:0000256" key="3">
    <source>
        <dbReference type="ARBA" id="ARBA00022989"/>
    </source>
</evidence>
<accession>A0A7V2F3W2</accession>
<dbReference type="PANTHER" id="PTHR42723">
    <property type="entry name" value="CHLOROPHYLL SYNTHASE"/>
    <property type="match status" value="1"/>
</dbReference>
<dbReference type="PANTHER" id="PTHR42723:SF1">
    <property type="entry name" value="CHLOROPHYLL SYNTHASE, CHLOROPLASTIC"/>
    <property type="match status" value="1"/>
</dbReference>
<feature type="transmembrane region" description="Helical" evidence="5">
    <location>
        <begin position="53"/>
        <end position="75"/>
    </location>
</feature>
<evidence type="ECO:0000256" key="1">
    <source>
        <dbReference type="ARBA" id="ARBA00004141"/>
    </source>
</evidence>
<comment type="subcellular location">
    <subcellularLocation>
        <location evidence="1">Membrane</location>
        <topology evidence="1">Multi-pass membrane protein</topology>
    </subcellularLocation>
</comment>
<organism evidence="6">
    <name type="scientific">Eiseniibacteriota bacterium</name>
    <dbReference type="NCBI Taxonomy" id="2212470"/>
    <lineage>
        <taxon>Bacteria</taxon>
        <taxon>Candidatus Eiseniibacteriota</taxon>
    </lineage>
</organism>
<keyword evidence="4 5" id="KW-0472">Membrane</keyword>
<sequence length="320" mass="33633">MDQGVEPAVPPGPARIADYIFLLRPMILIPVWTFYLLGAWHGRSASGLPIPTFPLLIGLVSFTALLGAVYIINQISDREVDLKGGKLFLLSHSIVTARAAALEASLLISLSLALGIIFMPALFTVLLLLGLGLGLAYSIEPVRLKRRPVLDVLANAAGNGILNTLAGWVAVGAPLEGLLVLAPYPLAVASVHLTTTLADIEGDSAGGLRTSGAALGARRATVIAAGLMAAAAAAATAVDNRPAFYASLISLPIFLIPVRSSKREDAAPTVLLPAKAATLFFSVAAGFLFPLYIPFLALAVLCTRRYYRIRFGIVYPGLKQ</sequence>
<keyword evidence="2 5" id="KW-0812">Transmembrane</keyword>
<dbReference type="AlphaFoldDB" id="A0A7V2F3W2"/>
<dbReference type="GO" id="GO:0016020">
    <property type="term" value="C:membrane"/>
    <property type="evidence" value="ECO:0007669"/>
    <property type="project" value="UniProtKB-SubCell"/>
</dbReference>
<gene>
    <name evidence="6" type="ORF">ENO08_07795</name>
</gene>
<reference evidence="6" key="1">
    <citation type="journal article" date="2020" name="mSystems">
        <title>Genome- and Community-Level Interaction Insights into Carbon Utilization and Element Cycling Functions of Hydrothermarchaeota in Hydrothermal Sediment.</title>
        <authorList>
            <person name="Zhou Z."/>
            <person name="Liu Y."/>
            <person name="Xu W."/>
            <person name="Pan J."/>
            <person name="Luo Z.H."/>
            <person name="Li M."/>
        </authorList>
    </citation>
    <scope>NUCLEOTIDE SEQUENCE [LARGE SCALE GENOMIC DNA]</scope>
    <source>
        <strain evidence="6">SpSt-1233</strain>
    </source>
</reference>
<evidence type="ECO:0000313" key="6">
    <source>
        <dbReference type="EMBL" id="HER44345.1"/>
    </source>
</evidence>
<dbReference type="InterPro" id="IPR000537">
    <property type="entry name" value="UbiA_prenyltransferase"/>
</dbReference>